<keyword evidence="2" id="KW-1185">Reference proteome</keyword>
<dbReference type="EMBL" id="BGZK01000712">
    <property type="protein sequence ID" value="GBP57274.1"/>
    <property type="molecule type" value="Genomic_DNA"/>
</dbReference>
<dbReference type="Proteomes" id="UP000299102">
    <property type="component" value="Unassembled WGS sequence"/>
</dbReference>
<protein>
    <submittedName>
        <fullName evidence="1">Uncharacterized protein</fullName>
    </submittedName>
</protein>
<evidence type="ECO:0000313" key="2">
    <source>
        <dbReference type="Proteomes" id="UP000299102"/>
    </source>
</evidence>
<sequence>MSPLRCRRAAGAEARGGGGACVAALRLISPTISPFPFQLSRFLCSSGVTFAIHLYQLALYHLMIPSNAYNSKALLDYLQVSYAALDVEDKSQLTSTGYPRAVSPPRPAEVHPRRHQSGLMRLFPIHPHPLFTSSEARVRLCTAVSRIGSANFRNRRV</sequence>
<reference evidence="1 2" key="1">
    <citation type="journal article" date="2019" name="Commun. Biol.">
        <title>The bagworm genome reveals a unique fibroin gene that provides high tensile strength.</title>
        <authorList>
            <person name="Kono N."/>
            <person name="Nakamura H."/>
            <person name="Ohtoshi R."/>
            <person name="Tomita M."/>
            <person name="Numata K."/>
            <person name="Arakawa K."/>
        </authorList>
    </citation>
    <scope>NUCLEOTIDE SEQUENCE [LARGE SCALE GENOMIC DNA]</scope>
</reference>
<organism evidence="1 2">
    <name type="scientific">Eumeta variegata</name>
    <name type="common">Bagworm moth</name>
    <name type="synonym">Eumeta japonica</name>
    <dbReference type="NCBI Taxonomy" id="151549"/>
    <lineage>
        <taxon>Eukaryota</taxon>
        <taxon>Metazoa</taxon>
        <taxon>Ecdysozoa</taxon>
        <taxon>Arthropoda</taxon>
        <taxon>Hexapoda</taxon>
        <taxon>Insecta</taxon>
        <taxon>Pterygota</taxon>
        <taxon>Neoptera</taxon>
        <taxon>Endopterygota</taxon>
        <taxon>Lepidoptera</taxon>
        <taxon>Glossata</taxon>
        <taxon>Ditrysia</taxon>
        <taxon>Tineoidea</taxon>
        <taxon>Psychidae</taxon>
        <taxon>Oiketicinae</taxon>
        <taxon>Eumeta</taxon>
    </lineage>
</organism>
<name>A0A4C1X4M7_EUMVA</name>
<proteinExistence type="predicted"/>
<accession>A0A4C1X4M7</accession>
<evidence type="ECO:0000313" key="1">
    <source>
        <dbReference type="EMBL" id="GBP57274.1"/>
    </source>
</evidence>
<gene>
    <name evidence="1" type="ORF">EVAR_44091_1</name>
</gene>
<dbReference type="AlphaFoldDB" id="A0A4C1X4M7"/>
<comment type="caution">
    <text evidence="1">The sequence shown here is derived from an EMBL/GenBank/DDBJ whole genome shotgun (WGS) entry which is preliminary data.</text>
</comment>